<comment type="caution">
    <text evidence="1">The sequence shown here is derived from an EMBL/GenBank/DDBJ whole genome shotgun (WGS) entry which is preliminary data.</text>
</comment>
<gene>
    <name evidence="1" type="ORF">F0L74_27135</name>
</gene>
<dbReference type="EMBL" id="VUOC01000004">
    <property type="protein sequence ID" value="KAA2240957.1"/>
    <property type="molecule type" value="Genomic_DNA"/>
</dbReference>
<proteinExistence type="predicted"/>
<accession>A0A5B2VRX2</accession>
<evidence type="ECO:0000313" key="2">
    <source>
        <dbReference type="Proteomes" id="UP000324611"/>
    </source>
</evidence>
<reference evidence="1 2" key="1">
    <citation type="submission" date="2019-09" db="EMBL/GenBank/DDBJ databases">
        <title>Chitinophaga ginsengihumi sp. nov., isolated from soil of ginseng rhizosphere.</title>
        <authorList>
            <person name="Lee J."/>
        </authorList>
    </citation>
    <scope>NUCLEOTIDE SEQUENCE [LARGE SCALE GENOMIC DNA]</scope>
    <source>
        <strain evidence="1 2">BN140078</strain>
    </source>
</reference>
<sequence>MHRSYIVSLAKVKAINNKKVQLPGVEFPIGDGYLVMVHAWIKR</sequence>
<reference evidence="1 2" key="2">
    <citation type="submission" date="2019-09" db="EMBL/GenBank/DDBJ databases">
        <authorList>
            <person name="Jin C."/>
        </authorList>
    </citation>
    <scope>NUCLEOTIDE SEQUENCE [LARGE SCALE GENOMIC DNA]</scope>
    <source>
        <strain evidence="1 2">BN140078</strain>
    </source>
</reference>
<dbReference type="Proteomes" id="UP000324611">
    <property type="component" value="Unassembled WGS sequence"/>
</dbReference>
<keyword evidence="2" id="KW-1185">Reference proteome</keyword>
<name>A0A5B2VRX2_9BACT</name>
<organism evidence="1 2">
    <name type="scientific">Chitinophaga agrisoli</name>
    <dbReference type="NCBI Taxonomy" id="2607653"/>
    <lineage>
        <taxon>Bacteria</taxon>
        <taxon>Pseudomonadati</taxon>
        <taxon>Bacteroidota</taxon>
        <taxon>Chitinophagia</taxon>
        <taxon>Chitinophagales</taxon>
        <taxon>Chitinophagaceae</taxon>
        <taxon>Chitinophaga</taxon>
    </lineage>
</organism>
<evidence type="ECO:0000313" key="1">
    <source>
        <dbReference type="EMBL" id="KAA2240957.1"/>
    </source>
</evidence>
<protein>
    <submittedName>
        <fullName evidence="1">Uncharacterized protein</fullName>
    </submittedName>
</protein>
<dbReference type="RefSeq" id="WP_149842138.1">
    <property type="nucleotide sequence ID" value="NZ_VUOC01000004.1"/>
</dbReference>
<dbReference type="AlphaFoldDB" id="A0A5B2VRX2"/>